<keyword evidence="4" id="KW-1185">Reference proteome</keyword>
<evidence type="ECO:0000313" key="2">
    <source>
        <dbReference type="EMBL" id="MDN0075095.1"/>
    </source>
</evidence>
<organism evidence="2 4">
    <name type="scientific">Crenobacter oryzisoli</name>
    <dbReference type="NCBI Taxonomy" id="3056844"/>
    <lineage>
        <taxon>Bacteria</taxon>
        <taxon>Pseudomonadati</taxon>
        <taxon>Pseudomonadota</taxon>
        <taxon>Betaproteobacteria</taxon>
        <taxon>Neisseriales</taxon>
        <taxon>Neisseriaceae</taxon>
        <taxon>Crenobacter</taxon>
    </lineage>
</organism>
<reference evidence="2" key="1">
    <citation type="submission" date="2023-06" db="EMBL/GenBank/DDBJ databases">
        <authorList>
            <person name="Zhang S."/>
        </authorList>
    </citation>
    <scope>NUCLEOTIDE SEQUENCE</scope>
    <source>
        <strain evidence="2">SG2303</strain>
    </source>
</reference>
<proteinExistence type="predicted"/>
<dbReference type="Pfam" id="PF14065">
    <property type="entry name" value="Pvc16_N"/>
    <property type="match status" value="1"/>
</dbReference>
<sequence>MSTALAIAGVTAVLRDLLNDGIINHNVSGVVGNTVTVSALPPDRVIPTNGVEGTQINLFLHQVTPNAAWRNEGLPSRDASGAQRLSNPPLALDLHYLISAYGAEDLHAEILLGYAMQLLHETPVLARDAIRTALSPSPAVGATLPPALRALADCGLADQFEQIRITPATMGSEEMSRLWTALQTHYRPTAAYQVSVVLIQSVLPTRMVLPVLSRGAVDPASGRERGVVVQPNLLPPFPIIQTVSALGGEPMARLDDVVSLNGFHLDGSAREVLLENDRLGITQVLPASNNSAAGLLQFAVPMARSADFPAGLYRVSARLVRSGEADPRQTNRLALVLVPQITGLPVDVARDGAGTARFTLKFTPHLRPGQTVSLILDQREVMPETFVAPTNSLDFVVADAPVGKHLARLRIDGLDSPIIDRSKSPPVFYNQRINIT</sequence>
<feature type="domain" description="Pvc16 N-terminal" evidence="1">
    <location>
        <begin position="10"/>
        <end position="212"/>
    </location>
</feature>
<evidence type="ECO:0000259" key="1">
    <source>
        <dbReference type="Pfam" id="PF14065"/>
    </source>
</evidence>
<dbReference type="Proteomes" id="UP001168540">
    <property type="component" value="Unassembled WGS sequence"/>
</dbReference>
<evidence type="ECO:0000313" key="4">
    <source>
        <dbReference type="Proteomes" id="UP001168540"/>
    </source>
</evidence>
<dbReference type="RefSeq" id="WP_289829690.1">
    <property type="nucleotide sequence ID" value="NZ_JAUEDK010000013.1"/>
</dbReference>
<accession>A0ABT7XMY7</accession>
<dbReference type="InterPro" id="IPR025351">
    <property type="entry name" value="Pvc16_N"/>
</dbReference>
<name>A0ABT7XMY7_9NEIS</name>
<comment type="caution">
    <text evidence="2">The sequence shown here is derived from an EMBL/GenBank/DDBJ whole genome shotgun (WGS) entry which is preliminary data.</text>
</comment>
<dbReference type="EMBL" id="JAUEDK010000013">
    <property type="protein sequence ID" value="MDN0075095.1"/>
    <property type="molecule type" value="Genomic_DNA"/>
</dbReference>
<evidence type="ECO:0000313" key="3">
    <source>
        <dbReference type="EMBL" id="MDN0076297.1"/>
    </source>
</evidence>
<gene>
    <name evidence="2" type="ORF">QU481_09330</name>
    <name evidence="3" type="ORF">QU481_15535</name>
</gene>
<dbReference type="EMBL" id="JAUEDK010000030">
    <property type="protein sequence ID" value="MDN0076297.1"/>
    <property type="molecule type" value="Genomic_DNA"/>
</dbReference>
<protein>
    <submittedName>
        <fullName evidence="2">DUF4255 domain-containing protein</fullName>
    </submittedName>
</protein>